<dbReference type="PROSITE" id="PS00092">
    <property type="entry name" value="N6_MTASE"/>
    <property type="match status" value="1"/>
</dbReference>
<accession>A0AAE8QTZ1</accession>
<keyword evidence="10" id="KW-0378">Hydrolase</keyword>
<reference evidence="10 11" key="1">
    <citation type="submission" date="2019-02" db="EMBL/GenBank/DDBJ databases">
        <title>The draft genome of Enterobacter spp. strains.</title>
        <authorList>
            <person name="Wang C."/>
            <person name="Feng Y."/>
            <person name="Zong Z."/>
        </authorList>
    </citation>
    <scope>NUCLEOTIDE SEQUENCE [LARGE SCALE GENOMIC DNA]</scope>
    <source>
        <strain evidence="10 11">WCHEQ120003</strain>
    </source>
</reference>
<evidence type="ECO:0000256" key="5">
    <source>
        <dbReference type="ARBA" id="ARBA00022691"/>
    </source>
</evidence>
<evidence type="ECO:0000256" key="6">
    <source>
        <dbReference type="ARBA" id="ARBA00022747"/>
    </source>
</evidence>
<comment type="caution">
    <text evidence="10">The sequence shown here is derived from an EMBL/GenBank/DDBJ whole genome shotgun (WGS) entry which is preliminary data.</text>
</comment>
<gene>
    <name evidence="10" type="ORF">E0L16_19755</name>
</gene>
<dbReference type="GO" id="GO:0009307">
    <property type="term" value="P:DNA restriction-modification system"/>
    <property type="evidence" value="ECO:0007669"/>
    <property type="project" value="UniProtKB-KW"/>
</dbReference>
<keyword evidence="5" id="KW-0949">S-adenosyl-L-methionine</keyword>
<evidence type="ECO:0000259" key="9">
    <source>
        <dbReference type="Pfam" id="PF12161"/>
    </source>
</evidence>
<evidence type="ECO:0000256" key="3">
    <source>
        <dbReference type="ARBA" id="ARBA00022603"/>
    </source>
</evidence>
<dbReference type="GO" id="GO:0008170">
    <property type="term" value="F:N-methyltransferase activity"/>
    <property type="evidence" value="ECO:0007669"/>
    <property type="project" value="InterPro"/>
</dbReference>
<dbReference type="GO" id="GO:0003677">
    <property type="term" value="F:DNA binding"/>
    <property type="evidence" value="ECO:0007669"/>
    <property type="project" value="InterPro"/>
</dbReference>
<evidence type="ECO:0000259" key="8">
    <source>
        <dbReference type="Pfam" id="PF02384"/>
    </source>
</evidence>
<dbReference type="PANTHER" id="PTHR42933:SF3">
    <property type="entry name" value="TYPE I RESTRICTION ENZYME MJAVIII METHYLASE SUBUNIT"/>
    <property type="match status" value="1"/>
</dbReference>
<dbReference type="SUPFAM" id="SSF53335">
    <property type="entry name" value="S-adenosyl-L-methionine-dependent methyltransferases"/>
    <property type="match status" value="1"/>
</dbReference>
<dbReference type="Pfam" id="PF12161">
    <property type="entry name" value="HsdM_N"/>
    <property type="match status" value="1"/>
</dbReference>
<dbReference type="PANTHER" id="PTHR42933">
    <property type="entry name" value="SLR6095 PROTEIN"/>
    <property type="match status" value="1"/>
</dbReference>
<sequence length="494" mass="56944">MVIKVNEKEIKEIVGEVLNVFRGRLDTTSSFYYILPLIFLKYISDLNYEMKRDGVAYEHSRIKRVLSNVPEDMSFYSIYSEIREGSIGERINRALHFYDDVIFHSFYKCDGSIFNDIDYTSDRLGSRKDRDVLLSDLLHALNSEGFQFNNYDNGTPSIELICKVLFEKIAFETNARGSDFYTPYGVSALLSELVLPLEGDSIYDPACGSGSLLLSTIQKIPNSNKLQDYKVYGQEILKSSWNISYINMFLHGVYECEIKWGDIFINPQFQDHKGELEKFDVVVSNPPFSVSNWGYEEASRDRFGRFALGMPPQSKADYAFILHMIASMKDHTGRMAVVVPHGVLFRGANEALIRQNLIKKNLLDAVIGLPERLFASTNIATVILIFRKNKVDSNVLFIDSTMLFENSKGRNYITDENIKKISKVFYERQGLDNFSHVACLSEIEANDYNLNITRYVKRTEKVQNMDLYSLIDEQNKLQEELSFLEKEMKSYIRF</sequence>
<dbReference type="InterPro" id="IPR029063">
    <property type="entry name" value="SAM-dependent_MTases_sf"/>
</dbReference>
<evidence type="ECO:0000256" key="1">
    <source>
        <dbReference type="ARBA" id="ARBA00006594"/>
    </source>
</evidence>
<keyword evidence="10" id="KW-0255">Endonuclease</keyword>
<keyword evidence="6" id="KW-0680">Restriction system</keyword>
<dbReference type="AlphaFoldDB" id="A0AAE8QTZ1"/>
<dbReference type="EC" id="2.1.1.72" evidence="2"/>
<dbReference type="InterPro" id="IPR038333">
    <property type="entry name" value="T1MK-like_N_sf"/>
</dbReference>
<dbReference type="Proteomes" id="UP000291623">
    <property type="component" value="Unassembled WGS sequence"/>
</dbReference>
<dbReference type="InterPro" id="IPR022749">
    <property type="entry name" value="D12N6_MeTrfase_N"/>
</dbReference>
<keyword evidence="3" id="KW-0489">Methyltransferase</keyword>
<name>A0AAE8QTZ1_9ENTR</name>
<keyword evidence="4" id="KW-0808">Transferase</keyword>
<dbReference type="Pfam" id="PF02384">
    <property type="entry name" value="N6_Mtase"/>
    <property type="match status" value="1"/>
</dbReference>
<dbReference type="PRINTS" id="PR00507">
    <property type="entry name" value="N12N6MTFRASE"/>
</dbReference>
<dbReference type="Gene3D" id="3.40.50.150">
    <property type="entry name" value="Vaccinia Virus protein VP39"/>
    <property type="match status" value="1"/>
</dbReference>
<dbReference type="EMBL" id="SJON01000021">
    <property type="protein sequence ID" value="TCB82567.1"/>
    <property type="molecule type" value="Genomic_DNA"/>
</dbReference>
<evidence type="ECO:0000256" key="4">
    <source>
        <dbReference type="ARBA" id="ARBA00022679"/>
    </source>
</evidence>
<dbReference type="InterPro" id="IPR003356">
    <property type="entry name" value="DNA_methylase_A-5"/>
</dbReference>
<evidence type="ECO:0000313" key="11">
    <source>
        <dbReference type="Proteomes" id="UP000291623"/>
    </source>
</evidence>
<dbReference type="InterPro" id="IPR051537">
    <property type="entry name" value="DNA_Adenine_Mtase"/>
</dbReference>
<keyword evidence="10" id="KW-0540">Nuclease</keyword>
<evidence type="ECO:0000256" key="7">
    <source>
        <dbReference type="ARBA" id="ARBA00047942"/>
    </source>
</evidence>
<evidence type="ECO:0000313" key="10">
    <source>
        <dbReference type="EMBL" id="TCB82567.1"/>
    </source>
</evidence>
<proteinExistence type="inferred from homology"/>
<dbReference type="InterPro" id="IPR002052">
    <property type="entry name" value="DNA_methylase_N6_adenine_CS"/>
</dbReference>
<dbReference type="GO" id="GO:0004519">
    <property type="term" value="F:endonuclease activity"/>
    <property type="evidence" value="ECO:0007669"/>
    <property type="project" value="UniProtKB-KW"/>
</dbReference>
<organism evidence="10 11">
    <name type="scientific">Enterobacter quasihormaechei</name>
    <dbReference type="NCBI Taxonomy" id="2529382"/>
    <lineage>
        <taxon>Bacteria</taxon>
        <taxon>Pseudomonadati</taxon>
        <taxon>Pseudomonadota</taxon>
        <taxon>Gammaproteobacteria</taxon>
        <taxon>Enterobacterales</taxon>
        <taxon>Enterobacteriaceae</taxon>
        <taxon>Enterobacter</taxon>
    </lineage>
</organism>
<evidence type="ECO:0000256" key="2">
    <source>
        <dbReference type="ARBA" id="ARBA00011900"/>
    </source>
</evidence>
<comment type="similarity">
    <text evidence="1">Belongs to the N(4)/N(6)-methyltransferase family.</text>
</comment>
<dbReference type="GO" id="GO:0032259">
    <property type="term" value="P:methylation"/>
    <property type="evidence" value="ECO:0007669"/>
    <property type="project" value="UniProtKB-KW"/>
</dbReference>
<dbReference type="Gene3D" id="1.20.1260.30">
    <property type="match status" value="1"/>
</dbReference>
<dbReference type="GO" id="GO:0009007">
    <property type="term" value="F:site-specific DNA-methyltransferase (adenine-specific) activity"/>
    <property type="evidence" value="ECO:0007669"/>
    <property type="project" value="UniProtKB-EC"/>
</dbReference>
<feature type="domain" description="DNA methylase adenine-specific" evidence="8">
    <location>
        <begin position="165"/>
        <end position="460"/>
    </location>
</feature>
<comment type="catalytic activity">
    <reaction evidence="7">
        <text>a 2'-deoxyadenosine in DNA + S-adenosyl-L-methionine = an N(6)-methyl-2'-deoxyadenosine in DNA + S-adenosyl-L-homocysteine + H(+)</text>
        <dbReference type="Rhea" id="RHEA:15197"/>
        <dbReference type="Rhea" id="RHEA-COMP:12418"/>
        <dbReference type="Rhea" id="RHEA-COMP:12419"/>
        <dbReference type="ChEBI" id="CHEBI:15378"/>
        <dbReference type="ChEBI" id="CHEBI:57856"/>
        <dbReference type="ChEBI" id="CHEBI:59789"/>
        <dbReference type="ChEBI" id="CHEBI:90615"/>
        <dbReference type="ChEBI" id="CHEBI:90616"/>
        <dbReference type="EC" id="2.1.1.72"/>
    </reaction>
</comment>
<feature type="domain" description="N6 adenine-specific DNA methyltransferase N-terminal" evidence="9">
    <location>
        <begin position="16"/>
        <end position="139"/>
    </location>
</feature>
<protein>
    <recommendedName>
        <fullName evidence="2">site-specific DNA-methyltransferase (adenine-specific)</fullName>
        <ecNumber evidence="2">2.1.1.72</ecNumber>
    </recommendedName>
</protein>